<dbReference type="InterPro" id="IPR035990">
    <property type="entry name" value="TIM_sf"/>
</dbReference>
<accession>A0A0V8RQY4</accession>
<comment type="caution">
    <text evidence="14">The sequence shown here is derived from an EMBL/GenBank/DDBJ whole genome shotgun (WGS) entry which is preliminary data.</text>
</comment>
<dbReference type="OrthoDB" id="9809429at2"/>
<evidence type="ECO:0000313" key="15">
    <source>
        <dbReference type="Proteomes" id="UP000054686"/>
    </source>
</evidence>
<feature type="binding site" evidence="12">
    <location>
        <position position="180"/>
    </location>
    <ligand>
        <name>substrate</name>
    </ligand>
</feature>
<proteinExistence type="inferred from homology"/>
<feature type="binding site" evidence="12">
    <location>
        <begin position="10"/>
        <end position="12"/>
    </location>
    <ligand>
        <name>substrate</name>
    </ligand>
</feature>
<dbReference type="GO" id="GO:0019563">
    <property type="term" value="P:glycerol catabolic process"/>
    <property type="evidence" value="ECO:0007669"/>
    <property type="project" value="TreeGrafter"/>
</dbReference>
<dbReference type="UniPathway" id="UPA00109">
    <property type="reaction ID" value="UER00189"/>
</dbReference>
<comment type="subunit">
    <text evidence="4 12 13">Homodimer.</text>
</comment>
<keyword evidence="9 12" id="KW-0324">Glycolysis</keyword>
<evidence type="ECO:0000256" key="8">
    <source>
        <dbReference type="ARBA" id="ARBA00022490"/>
    </source>
</evidence>
<evidence type="ECO:0000256" key="10">
    <source>
        <dbReference type="ARBA" id="ARBA00023235"/>
    </source>
</evidence>
<dbReference type="AlphaFoldDB" id="A0A0V8RQY4"/>
<feature type="active site" description="Electrophile" evidence="12">
    <location>
        <position position="102"/>
    </location>
</feature>
<organism evidence="14 15">
    <name type="scientific">Schaalia odontolytica</name>
    <dbReference type="NCBI Taxonomy" id="1660"/>
    <lineage>
        <taxon>Bacteria</taxon>
        <taxon>Bacillati</taxon>
        <taxon>Actinomycetota</taxon>
        <taxon>Actinomycetes</taxon>
        <taxon>Actinomycetales</taxon>
        <taxon>Actinomycetaceae</taxon>
        <taxon>Schaalia</taxon>
    </lineage>
</organism>
<dbReference type="GO" id="GO:0004807">
    <property type="term" value="F:triose-phosphate isomerase activity"/>
    <property type="evidence" value="ECO:0007669"/>
    <property type="project" value="UniProtKB-UniRule"/>
</dbReference>
<comment type="pathway">
    <text evidence="2 12 13">Carbohydrate biosynthesis; gluconeogenesis.</text>
</comment>
<dbReference type="HAMAP" id="MF_00147_B">
    <property type="entry name" value="TIM_B"/>
    <property type="match status" value="1"/>
</dbReference>
<feature type="active site" description="Proton acceptor" evidence="12">
    <location>
        <position position="174"/>
    </location>
</feature>
<dbReference type="PROSITE" id="PS00171">
    <property type="entry name" value="TIM_1"/>
    <property type="match status" value="1"/>
</dbReference>
<comment type="function">
    <text evidence="11 12">Involved in the gluconeogenesis. Catalyzes stereospecifically the conversion of dihydroxyacetone phosphate (DHAP) to D-glyceraldehyde-3-phosphate (G3P).</text>
</comment>
<dbReference type="Gene3D" id="3.20.20.70">
    <property type="entry name" value="Aldolase class I"/>
    <property type="match status" value="1"/>
</dbReference>
<dbReference type="InterPro" id="IPR022896">
    <property type="entry name" value="TrioseP_Isoase_bac/euk"/>
</dbReference>
<dbReference type="GO" id="GO:0006094">
    <property type="term" value="P:gluconeogenesis"/>
    <property type="evidence" value="ECO:0007669"/>
    <property type="project" value="UniProtKB-UniRule"/>
</dbReference>
<gene>
    <name evidence="12" type="primary">tpiA</name>
    <name evidence="14" type="ORF">APY09_07945</name>
</gene>
<comment type="catalytic activity">
    <reaction evidence="1 12 13">
        <text>D-glyceraldehyde 3-phosphate = dihydroxyacetone phosphate</text>
        <dbReference type="Rhea" id="RHEA:18585"/>
        <dbReference type="ChEBI" id="CHEBI:57642"/>
        <dbReference type="ChEBI" id="CHEBI:59776"/>
        <dbReference type="EC" id="5.3.1.1"/>
    </reaction>
</comment>
<evidence type="ECO:0000256" key="2">
    <source>
        <dbReference type="ARBA" id="ARBA00004742"/>
    </source>
</evidence>
<dbReference type="GO" id="GO:0046166">
    <property type="term" value="P:glyceraldehyde-3-phosphate biosynthetic process"/>
    <property type="evidence" value="ECO:0007669"/>
    <property type="project" value="TreeGrafter"/>
</dbReference>
<keyword evidence="8 12" id="KW-0963">Cytoplasm</keyword>
<dbReference type="GO" id="GO:0006096">
    <property type="term" value="P:glycolytic process"/>
    <property type="evidence" value="ECO:0007669"/>
    <property type="project" value="UniProtKB-UniRule"/>
</dbReference>
<sequence length="258" mass="27583">MARTPLMAGNWKMNLDHLEANHLVQGLAMALSDAGHDYSKCEVLVIPPFTDIRTVQTIVDADDLQIKYGAQDVSIHDNGAYTGEISTEMLTKLGVTYVVMGHSERREYHGESDELVGAKARKVFDAGMTPILCCGEALEVRKAGTYVEFVLGQFRAALAGWKAEEVAKIVIAYEPIWAIGTGETASAEDAQEVCGAIRAALAEDFGAETAESTRILYGGSAKPDNIKELMAQPDVDGGLVGGASLKADSFAAMATFYA</sequence>
<dbReference type="PANTHER" id="PTHR21139">
    <property type="entry name" value="TRIOSEPHOSPHATE ISOMERASE"/>
    <property type="match status" value="1"/>
</dbReference>
<evidence type="ECO:0000256" key="11">
    <source>
        <dbReference type="ARBA" id="ARBA00055680"/>
    </source>
</evidence>
<dbReference type="PROSITE" id="PS51440">
    <property type="entry name" value="TIM_2"/>
    <property type="match status" value="1"/>
</dbReference>
<name>A0A0V8RQY4_9ACTO</name>
<dbReference type="Proteomes" id="UP000054686">
    <property type="component" value="Unassembled WGS sequence"/>
</dbReference>
<dbReference type="PANTHER" id="PTHR21139:SF42">
    <property type="entry name" value="TRIOSEPHOSPHATE ISOMERASE"/>
    <property type="match status" value="1"/>
</dbReference>
<keyword evidence="10 12" id="KW-0413">Isomerase</keyword>
<evidence type="ECO:0000313" key="14">
    <source>
        <dbReference type="EMBL" id="KSW10433.1"/>
    </source>
</evidence>
<dbReference type="InterPro" id="IPR000652">
    <property type="entry name" value="Triosephosphate_isomerase"/>
</dbReference>
<reference evidence="14 15" key="1">
    <citation type="submission" date="2015-10" db="EMBL/GenBank/DDBJ databases">
        <title>Draft Genome of Actinomyces odontolyticus subsp. actinosynbacter strain XH001.</title>
        <authorList>
            <person name="Mclean J.S."/>
            <person name="He X."/>
        </authorList>
    </citation>
    <scope>NUCLEOTIDE SEQUENCE [LARGE SCALE GENOMIC DNA]</scope>
    <source>
        <strain evidence="14 15">XH001</strain>
    </source>
</reference>
<evidence type="ECO:0000256" key="7">
    <source>
        <dbReference type="ARBA" id="ARBA00022432"/>
    </source>
</evidence>
<evidence type="ECO:0000256" key="4">
    <source>
        <dbReference type="ARBA" id="ARBA00011738"/>
    </source>
</evidence>
<dbReference type="CDD" id="cd00311">
    <property type="entry name" value="TIM"/>
    <property type="match status" value="1"/>
</dbReference>
<comment type="similarity">
    <text evidence="3 12 13">Belongs to the triosephosphate isomerase family.</text>
</comment>
<comment type="subcellular location">
    <subcellularLocation>
        <location evidence="12 13">Cytoplasm</location>
    </subcellularLocation>
</comment>
<dbReference type="NCBIfam" id="TIGR00419">
    <property type="entry name" value="tim"/>
    <property type="match status" value="1"/>
</dbReference>
<dbReference type="GO" id="GO:0005829">
    <property type="term" value="C:cytosol"/>
    <property type="evidence" value="ECO:0007669"/>
    <property type="project" value="TreeGrafter"/>
</dbReference>
<evidence type="ECO:0000256" key="13">
    <source>
        <dbReference type="RuleBase" id="RU363013"/>
    </source>
</evidence>
<feature type="binding site" evidence="12">
    <location>
        <position position="220"/>
    </location>
    <ligand>
        <name>substrate</name>
    </ligand>
</feature>
<dbReference type="SUPFAM" id="SSF51351">
    <property type="entry name" value="Triosephosphate isomerase (TIM)"/>
    <property type="match status" value="1"/>
</dbReference>
<dbReference type="Pfam" id="PF00121">
    <property type="entry name" value="TIM"/>
    <property type="match status" value="1"/>
</dbReference>
<dbReference type="EC" id="5.3.1.1" evidence="5 12"/>
<evidence type="ECO:0000256" key="9">
    <source>
        <dbReference type="ARBA" id="ARBA00023152"/>
    </source>
</evidence>
<evidence type="ECO:0000256" key="5">
    <source>
        <dbReference type="ARBA" id="ARBA00011940"/>
    </source>
</evidence>
<dbReference type="InterPro" id="IPR013785">
    <property type="entry name" value="Aldolase_TIM"/>
</dbReference>
<evidence type="ECO:0000256" key="6">
    <source>
        <dbReference type="ARBA" id="ARBA00019397"/>
    </source>
</evidence>
<dbReference type="RefSeq" id="WP_060567319.1">
    <property type="nucleotide sequence ID" value="NZ_CP040006.1"/>
</dbReference>
<evidence type="ECO:0000256" key="3">
    <source>
        <dbReference type="ARBA" id="ARBA00007422"/>
    </source>
</evidence>
<feature type="binding site" evidence="12">
    <location>
        <begin position="241"/>
        <end position="242"/>
    </location>
    <ligand>
        <name>substrate</name>
    </ligand>
</feature>
<evidence type="ECO:0000256" key="1">
    <source>
        <dbReference type="ARBA" id="ARBA00000474"/>
    </source>
</evidence>
<comment type="pathway">
    <text evidence="12 13">Carbohydrate degradation; glycolysis; D-glyceraldehyde 3-phosphate from glycerone phosphate: step 1/1.</text>
</comment>
<keyword evidence="7 12" id="KW-0312">Gluconeogenesis</keyword>
<dbReference type="InterPro" id="IPR020861">
    <property type="entry name" value="Triosephosphate_isomerase_AS"/>
</dbReference>
<protein>
    <recommendedName>
        <fullName evidence="6 12">Triosephosphate isomerase</fullName>
        <shortName evidence="12">TIM</shortName>
        <shortName evidence="12">TPI</shortName>
        <ecNumber evidence="5 12">5.3.1.1</ecNumber>
    </recommendedName>
    <alternativeName>
        <fullName evidence="12">Triose-phosphate isomerase</fullName>
    </alternativeName>
</protein>
<dbReference type="FunFam" id="3.20.20.70:FF:000020">
    <property type="entry name" value="Triosephosphate isomerase"/>
    <property type="match status" value="1"/>
</dbReference>
<dbReference type="EMBL" id="LLVT01000003">
    <property type="protein sequence ID" value="KSW10433.1"/>
    <property type="molecule type" value="Genomic_DNA"/>
</dbReference>
<dbReference type="UniPathway" id="UPA00138"/>
<evidence type="ECO:0000256" key="12">
    <source>
        <dbReference type="HAMAP-Rule" id="MF_00147"/>
    </source>
</evidence>